<evidence type="ECO:0008006" key="4">
    <source>
        <dbReference type="Google" id="ProtNLM"/>
    </source>
</evidence>
<evidence type="ECO:0000313" key="3">
    <source>
        <dbReference type="Proteomes" id="UP001059836"/>
    </source>
</evidence>
<name>A0ABX6IMB2_9ACTN</name>
<feature type="region of interest" description="Disordered" evidence="1">
    <location>
        <begin position="1"/>
        <end position="28"/>
    </location>
</feature>
<evidence type="ECO:0000256" key="1">
    <source>
        <dbReference type="SAM" id="MobiDB-lite"/>
    </source>
</evidence>
<accession>A0ABX6IMB2</accession>
<feature type="compositionally biased region" description="Pro residues" evidence="1">
    <location>
        <begin position="1"/>
        <end position="10"/>
    </location>
</feature>
<dbReference type="RefSeq" id="WP_213244602.1">
    <property type="nucleotide sequence ID" value="NZ_CP045806.1"/>
</dbReference>
<dbReference type="EMBL" id="CP045809">
    <property type="protein sequence ID" value="QHN36343.1"/>
    <property type="molecule type" value="Genomic_DNA"/>
</dbReference>
<sequence>MSLSEPPPSAGPGSADPERGAPESADLAGRFRDVLAPLSARARADLVGTLGSAMHEGLDPDEEFVTTMVRLRQGEVSRADLLAAWRLGG</sequence>
<gene>
    <name evidence="2" type="ORF">GII31_17140</name>
</gene>
<keyword evidence="3" id="KW-1185">Reference proteome</keyword>
<dbReference type="Proteomes" id="UP001059836">
    <property type="component" value="Chromosome"/>
</dbReference>
<evidence type="ECO:0000313" key="2">
    <source>
        <dbReference type="EMBL" id="QHN36343.1"/>
    </source>
</evidence>
<protein>
    <recommendedName>
        <fullName evidence="4">Antitoxin VbhA domain-containing protein</fullName>
    </recommendedName>
</protein>
<reference evidence="2" key="1">
    <citation type="journal article" date="2021" name="Nat. Microbiol.">
        <title>Cocultivation of an ultrasmall environmental parasitic bacterium with lytic ability against bacteria associated with wastewater foams.</title>
        <authorList>
            <person name="Batinovic S."/>
            <person name="Rose J.J.A."/>
            <person name="Ratcliffe J."/>
            <person name="Seviour R.J."/>
            <person name="Petrovski S."/>
        </authorList>
    </citation>
    <scope>NUCLEOTIDE SEQUENCE</scope>
    <source>
        <strain evidence="2">CON9</strain>
    </source>
</reference>
<organism evidence="2 3">
    <name type="scientific">Gordonia pseudamarae</name>
    <dbReference type="NCBI Taxonomy" id="2831662"/>
    <lineage>
        <taxon>Bacteria</taxon>
        <taxon>Bacillati</taxon>
        <taxon>Actinomycetota</taxon>
        <taxon>Actinomycetes</taxon>
        <taxon>Mycobacteriales</taxon>
        <taxon>Gordoniaceae</taxon>
        <taxon>Gordonia</taxon>
    </lineage>
</organism>
<proteinExistence type="predicted"/>